<evidence type="ECO:0000256" key="1">
    <source>
        <dbReference type="ARBA" id="ARBA00003217"/>
    </source>
</evidence>
<keyword evidence="11" id="KW-0961">Cell wall biogenesis/degradation</keyword>
<feature type="signal peptide" evidence="17">
    <location>
        <begin position="1"/>
        <end position="20"/>
    </location>
</feature>
<evidence type="ECO:0000256" key="13">
    <source>
        <dbReference type="PIRSR" id="PIRSR618044-1"/>
    </source>
</evidence>
<dbReference type="SMART" id="SM00936">
    <property type="entry name" value="PBP5_C"/>
    <property type="match status" value="1"/>
</dbReference>
<keyword evidence="9" id="KW-0133">Cell shape</keyword>
<feature type="domain" description="Peptidase S11 D-Ala-D-Ala carboxypeptidase A C-terminal" evidence="18">
    <location>
        <begin position="302"/>
        <end position="393"/>
    </location>
</feature>
<dbReference type="EMBL" id="FJ625861">
    <property type="protein sequence ID" value="ACN23817.1"/>
    <property type="molecule type" value="Genomic_DNA"/>
</dbReference>
<keyword evidence="8" id="KW-0378">Hydrolase</keyword>
<keyword evidence="10" id="KW-0573">Peptidoglycan synthesis</keyword>
<evidence type="ECO:0000256" key="6">
    <source>
        <dbReference type="ARBA" id="ARBA00022670"/>
    </source>
</evidence>
<keyword evidence="16" id="KW-1133">Transmembrane helix</keyword>
<dbReference type="Gene3D" id="2.60.410.10">
    <property type="entry name" value="D-Ala-D-Ala carboxypeptidase, C-terminal domain"/>
    <property type="match status" value="1"/>
</dbReference>
<dbReference type="GO" id="GO:0006508">
    <property type="term" value="P:proteolysis"/>
    <property type="evidence" value="ECO:0007669"/>
    <property type="project" value="UniProtKB-KW"/>
</dbReference>
<feature type="active site" evidence="13">
    <location>
        <position position="130"/>
    </location>
</feature>
<evidence type="ECO:0000256" key="5">
    <source>
        <dbReference type="ARBA" id="ARBA00022645"/>
    </source>
</evidence>
<comment type="pathway">
    <text evidence="2">Cell wall biogenesis; peptidoglycan biosynthesis.</text>
</comment>
<protein>
    <recommendedName>
        <fullName evidence="4">serine-type D-Ala-D-Ala carboxypeptidase</fullName>
        <ecNumber evidence="4">3.4.16.4</ecNumber>
    </recommendedName>
</protein>
<dbReference type="UniPathway" id="UPA00219"/>
<keyword evidence="16" id="KW-0472">Membrane</keyword>
<feature type="active site" description="Proton acceptor" evidence="13">
    <location>
        <position position="67"/>
    </location>
</feature>
<dbReference type="Gene3D" id="3.40.710.10">
    <property type="entry name" value="DD-peptidase/beta-lactamase superfamily"/>
    <property type="match status" value="1"/>
</dbReference>
<feature type="active site" description="Proton acceptor" evidence="13">
    <location>
        <position position="70"/>
    </location>
</feature>
<comment type="catalytic activity">
    <reaction evidence="12">
        <text>Preferential cleavage: (Ac)2-L-Lys-D-Ala-|-D-Ala. Also transpeptidation of peptidyl-alanyl moieties that are N-acyl substituents of D-alanine.</text>
        <dbReference type="EC" id="3.4.16.4"/>
    </reaction>
</comment>
<dbReference type="PANTHER" id="PTHR21581:SF6">
    <property type="entry name" value="TRAFFICKING PROTEIN PARTICLE COMPLEX SUBUNIT 12"/>
    <property type="match status" value="1"/>
</dbReference>
<dbReference type="InterPro" id="IPR012907">
    <property type="entry name" value="Peptidase_S11_C"/>
</dbReference>
<feature type="binding site" evidence="14">
    <location>
        <position position="244"/>
    </location>
    <ligand>
        <name>substrate</name>
    </ligand>
</feature>
<dbReference type="GO" id="GO:0009002">
    <property type="term" value="F:serine-type D-Ala-D-Ala carboxypeptidase activity"/>
    <property type="evidence" value="ECO:0007669"/>
    <property type="project" value="UniProtKB-EC"/>
</dbReference>
<keyword evidence="16" id="KW-0812">Transmembrane</keyword>
<name>C0KTD1_9CLOT</name>
<evidence type="ECO:0000256" key="9">
    <source>
        <dbReference type="ARBA" id="ARBA00022960"/>
    </source>
</evidence>
<evidence type="ECO:0000256" key="14">
    <source>
        <dbReference type="PIRSR" id="PIRSR618044-2"/>
    </source>
</evidence>
<evidence type="ECO:0000256" key="10">
    <source>
        <dbReference type="ARBA" id="ARBA00022984"/>
    </source>
</evidence>
<dbReference type="GO" id="GO:0008360">
    <property type="term" value="P:regulation of cell shape"/>
    <property type="evidence" value="ECO:0007669"/>
    <property type="project" value="UniProtKB-KW"/>
</dbReference>
<keyword evidence="7 17" id="KW-0732">Signal</keyword>
<dbReference type="PRINTS" id="PR00725">
    <property type="entry name" value="DADACBPTASE1"/>
</dbReference>
<dbReference type="Pfam" id="PF00768">
    <property type="entry name" value="Peptidase_S11"/>
    <property type="match status" value="1"/>
</dbReference>
<keyword evidence="5 19" id="KW-0121">Carboxypeptidase</keyword>
<dbReference type="AlphaFoldDB" id="C0KTD1"/>
<dbReference type="GO" id="GO:0009252">
    <property type="term" value="P:peptidoglycan biosynthetic process"/>
    <property type="evidence" value="ECO:0007669"/>
    <property type="project" value="UniProtKB-UniPathway"/>
</dbReference>
<evidence type="ECO:0000256" key="4">
    <source>
        <dbReference type="ARBA" id="ARBA00012448"/>
    </source>
</evidence>
<evidence type="ECO:0000256" key="8">
    <source>
        <dbReference type="ARBA" id="ARBA00022801"/>
    </source>
</evidence>
<evidence type="ECO:0000256" key="7">
    <source>
        <dbReference type="ARBA" id="ARBA00022729"/>
    </source>
</evidence>
<evidence type="ECO:0000256" key="17">
    <source>
        <dbReference type="SAM" id="SignalP"/>
    </source>
</evidence>
<dbReference type="InterPro" id="IPR037167">
    <property type="entry name" value="Peptidase_S11_C_sf"/>
</dbReference>
<evidence type="ECO:0000256" key="3">
    <source>
        <dbReference type="ARBA" id="ARBA00007164"/>
    </source>
</evidence>
<proteinExistence type="inferred from homology"/>
<dbReference type="InterPro" id="IPR018044">
    <property type="entry name" value="Peptidase_S11"/>
</dbReference>
<evidence type="ECO:0000256" key="15">
    <source>
        <dbReference type="RuleBase" id="RU004016"/>
    </source>
</evidence>
<comment type="function">
    <text evidence="1">Removes C-terminal D-alanyl residues from sugar-peptide cell wall precursors.</text>
</comment>
<evidence type="ECO:0000256" key="2">
    <source>
        <dbReference type="ARBA" id="ARBA00004752"/>
    </source>
</evidence>
<dbReference type="PANTHER" id="PTHR21581">
    <property type="entry name" value="D-ALANYL-D-ALANINE CARBOXYPEPTIDASE"/>
    <property type="match status" value="1"/>
</dbReference>
<dbReference type="EC" id="3.4.16.4" evidence="4"/>
<organism evidence="19">
    <name type="scientific">Clostridium sp. enrichment culture clone 7-14</name>
    <dbReference type="NCBI Taxonomy" id="598552"/>
    <lineage>
        <taxon>Bacteria</taxon>
        <taxon>Bacillati</taxon>
        <taxon>Bacillota</taxon>
        <taxon>Clostridia</taxon>
        <taxon>Eubacteriales</taxon>
        <taxon>Clostridiaceae</taxon>
        <taxon>Clostridium</taxon>
        <taxon>environmental samples</taxon>
    </lineage>
</organism>
<evidence type="ECO:0000259" key="18">
    <source>
        <dbReference type="SMART" id="SM00936"/>
    </source>
</evidence>
<accession>C0KTD1</accession>
<evidence type="ECO:0000313" key="19">
    <source>
        <dbReference type="EMBL" id="ACN23817.1"/>
    </source>
</evidence>
<feature type="transmembrane region" description="Helical" evidence="16">
    <location>
        <begin position="411"/>
        <end position="433"/>
    </location>
</feature>
<dbReference type="SUPFAM" id="SSF69189">
    <property type="entry name" value="Penicillin-binding protein associated domain"/>
    <property type="match status" value="1"/>
</dbReference>
<comment type="similarity">
    <text evidence="3 15">Belongs to the peptidase S11 family.</text>
</comment>
<sequence length="455" mass="49180">MKIKRFFAAFLMLLTVVSLSAVPVAADDAVTPVPDPNIQAKAAVLIDAETGTMLYGKNEHNELYPASLTKIMTALLTLEAVDQGKLSLDQEITASASALNGLAADGSSAGIKVGETMTVENYLKCMLIVSANEACDVLAEAVSGSVSAFVDAMNAKAKELGCQNTHFVNPNGLHDSQHYTSAWDLYLITAEALKYPEFMSICDMGVAEIPASNLSETRRLHTTNYLLSNWRANGYLYSDAHGIKTGSTSEAGHCLVSSATKGSRTLISVVLGAERIVGADGVADVQSFSETKRLFLWGFENFSTKTVLSELDMLADVPVTLSKIDSVAVHPASAVDLILPNDVKPEELEQKLVLPENVKAPVTAGQELGSVELSHNGKVYVSVPLVALNSVEASKLLTFWDNVQQFFSRTIVKVVLVLLGVLIVIGVVWKLTLGRRRYRYGKPARRSRGYRGRRR</sequence>
<dbReference type="GO" id="GO:0071555">
    <property type="term" value="P:cell wall organization"/>
    <property type="evidence" value="ECO:0007669"/>
    <property type="project" value="UniProtKB-KW"/>
</dbReference>
<dbReference type="Pfam" id="PF07943">
    <property type="entry name" value="PBP5_C"/>
    <property type="match status" value="1"/>
</dbReference>
<evidence type="ECO:0000256" key="16">
    <source>
        <dbReference type="SAM" id="Phobius"/>
    </source>
</evidence>
<keyword evidence="6" id="KW-0645">Protease</keyword>
<feature type="chain" id="PRO_5038563585" description="serine-type D-Ala-D-Ala carboxypeptidase" evidence="17">
    <location>
        <begin position="21"/>
        <end position="455"/>
    </location>
</feature>
<reference evidence="19" key="1">
    <citation type="journal article" date="2010" name="PLoS ONE">
        <title>Phylogenetic Evidence for Lateral Gene Transfer in the Intestine of Marine Iguanas.</title>
        <authorList>
            <person name="Nelson D.M."/>
            <person name="Cann I.K.O."/>
            <person name="Altermann E."/>
            <person name="Mackie R.I."/>
        </authorList>
    </citation>
    <scope>NUCLEOTIDE SEQUENCE</scope>
</reference>
<evidence type="ECO:0000256" key="11">
    <source>
        <dbReference type="ARBA" id="ARBA00023316"/>
    </source>
</evidence>
<evidence type="ECO:0000256" key="12">
    <source>
        <dbReference type="ARBA" id="ARBA00034000"/>
    </source>
</evidence>
<dbReference type="InterPro" id="IPR012338">
    <property type="entry name" value="Beta-lactam/transpept-like"/>
</dbReference>
<dbReference type="InterPro" id="IPR015956">
    <property type="entry name" value="Peniciliin-bd_prot_C_sf"/>
</dbReference>
<dbReference type="SUPFAM" id="SSF56601">
    <property type="entry name" value="beta-lactamase/transpeptidase-like"/>
    <property type="match status" value="1"/>
</dbReference>
<dbReference type="InterPro" id="IPR001967">
    <property type="entry name" value="Peptidase_S11_N"/>
</dbReference>